<dbReference type="OrthoDB" id="6118195at2"/>
<dbReference type="KEGG" id="sva:SVA_2944"/>
<evidence type="ECO:0000313" key="4">
    <source>
        <dbReference type="Proteomes" id="UP000218899"/>
    </source>
</evidence>
<dbReference type="Pfam" id="PF14317">
    <property type="entry name" value="YcxB"/>
    <property type="match status" value="1"/>
</dbReference>
<proteinExistence type="predicted"/>
<keyword evidence="1" id="KW-0472">Membrane</keyword>
<organism evidence="3 4">
    <name type="scientific">Sulfurifustis variabilis</name>
    <dbReference type="NCBI Taxonomy" id="1675686"/>
    <lineage>
        <taxon>Bacteria</taxon>
        <taxon>Pseudomonadati</taxon>
        <taxon>Pseudomonadota</taxon>
        <taxon>Gammaproteobacteria</taxon>
        <taxon>Acidiferrobacterales</taxon>
        <taxon>Acidiferrobacteraceae</taxon>
        <taxon>Sulfurifustis</taxon>
    </lineage>
</organism>
<dbReference type="AlphaFoldDB" id="A0A1B4V9Y5"/>
<dbReference type="RefSeq" id="WP_096461891.1">
    <property type="nucleotide sequence ID" value="NZ_AP014936.1"/>
</dbReference>
<keyword evidence="1" id="KW-0812">Transmembrane</keyword>
<gene>
    <name evidence="3" type="ORF">SVA_2944</name>
</gene>
<dbReference type="InterPro" id="IPR025588">
    <property type="entry name" value="YcxB-like_C"/>
</dbReference>
<feature type="domain" description="YcxB-like C-terminal" evidence="2">
    <location>
        <begin position="96"/>
        <end position="154"/>
    </location>
</feature>
<dbReference type="EMBL" id="AP014936">
    <property type="protein sequence ID" value="BAU49492.1"/>
    <property type="molecule type" value="Genomic_DNA"/>
</dbReference>
<sequence>MTHTAKYHLDRSYLSESFDQAVRYGSKWKRVELAIGTAFIVGGLALWVYSGGELFLPWMLVLLGVIEVFSSRIKKFFWLRKQLGSKHAGSEVTLTFDDDGVRTAGRFGNSVIAWAGIERLVETPKGLLIWPQKGIYYYLPKSILDDGAVSFIRQKVYDGSLQAAG</sequence>
<evidence type="ECO:0000256" key="1">
    <source>
        <dbReference type="SAM" id="Phobius"/>
    </source>
</evidence>
<evidence type="ECO:0000313" key="3">
    <source>
        <dbReference type="EMBL" id="BAU49492.1"/>
    </source>
</evidence>
<feature type="transmembrane region" description="Helical" evidence="1">
    <location>
        <begin position="55"/>
        <end position="73"/>
    </location>
</feature>
<reference evidence="3 4" key="1">
    <citation type="submission" date="2015-08" db="EMBL/GenBank/DDBJ databases">
        <title>Complete genome sequence of Sulfurifustis variabilis.</title>
        <authorList>
            <person name="Miura A."/>
            <person name="Kojima H."/>
            <person name="Fukui M."/>
        </authorList>
    </citation>
    <scope>NUCLEOTIDE SEQUENCE [LARGE SCALE GENOMIC DNA]</scope>
    <source>
        <strain evidence="4">skN76</strain>
    </source>
</reference>
<feature type="transmembrane region" description="Helical" evidence="1">
    <location>
        <begin position="31"/>
        <end position="49"/>
    </location>
</feature>
<protein>
    <recommendedName>
        <fullName evidence="2">YcxB-like C-terminal domain-containing protein</fullName>
    </recommendedName>
</protein>
<dbReference type="Proteomes" id="UP000218899">
    <property type="component" value="Chromosome"/>
</dbReference>
<name>A0A1B4V9Y5_9GAMM</name>
<keyword evidence="4" id="KW-1185">Reference proteome</keyword>
<evidence type="ECO:0000259" key="2">
    <source>
        <dbReference type="Pfam" id="PF14317"/>
    </source>
</evidence>
<keyword evidence="1" id="KW-1133">Transmembrane helix</keyword>
<accession>A0A1B4V9Y5</accession>